<sequence length="171" mass="19506">MTIRNISRLERMIPTLPEYSWRNGDRPNEAPIQLDAKSVVWEDVSDTFTLHNDTAWGSVFATDGSVRGGSGNQTYLVSMIHQLHCLDLIRAAYVTKKTDFPGHVGHCMRYLLQAVLCNADPTLEEEGWEMVDGKTVHYVRQWGVEHKCRDRNALEKYLIENEAKQEAFGPV</sequence>
<name>A0A0C3SAR7_PHLG1</name>
<gene>
    <name evidence="3" type="ORF">PHLGIDRAFT_19238</name>
</gene>
<evidence type="ECO:0000256" key="2">
    <source>
        <dbReference type="ARBA" id="ARBA00035112"/>
    </source>
</evidence>
<accession>A0A0C3SAR7</accession>
<evidence type="ECO:0000313" key="4">
    <source>
        <dbReference type="Proteomes" id="UP000053257"/>
    </source>
</evidence>
<dbReference type="OrthoDB" id="3687641at2759"/>
<organism evidence="3 4">
    <name type="scientific">Phlebiopsis gigantea (strain 11061_1 CR5-6)</name>
    <name type="common">White-rot fungus</name>
    <name type="synonym">Peniophora gigantea</name>
    <dbReference type="NCBI Taxonomy" id="745531"/>
    <lineage>
        <taxon>Eukaryota</taxon>
        <taxon>Fungi</taxon>
        <taxon>Dikarya</taxon>
        <taxon>Basidiomycota</taxon>
        <taxon>Agaricomycotina</taxon>
        <taxon>Agaricomycetes</taxon>
        <taxon>Polyporales</taxon>
        <taxon>Phanerochaetaceae</taxon>
        <taxon>Phlebiopsis</taxon>
    </lineage>
</organism>
<protein>
    <submittedName>
        <fullName evidence="3">Uncharacterized protein</fullName>
    </submittedName>
</protein>
<dbReference type="PANTHER" id="PTHR33365">
    <property type="entry name" value="YALI0B05434P"/>
    <property type="match status" value="1"/>
</dbReference>
<dbReference type="EMBL" id="KN840501">
    <property type="protein sequence ID" value="KIP07250.1"/>
    <property type="molecule type" value="Genomic_DNA"/>
</dbReference>
<dbReference type="InterPro" id="IPR021765">
    <property type="entry name" value="UstYa-like"/>
</dbReference>
<dbReference type="AlphaFoldDB" id="A0A0C3SAR7"/>
<dbReference type="GO" id="GO:0043386">
    <property type="term" value="P:mycotoxin biosynthetic process"/>
    <property type="evidence" value="ECO:0007669"/>
    <property type="project" value="InterPro"/>
</dbReference>
<dbReference type="PANTHER" id="PTHR33365:SF4">
    <property type="entry name" value="CYCLOCHLOROTINE BIOSYNTHESIS PROTEIN O"/>
    <property type="match status" value="1"/>
</dbReference>
<dbReference type="Pfam" id="PF11807">
    <property type="entry name" value="UstYa"/>
    <property type="match status" value="1"/>
</dbReference>
<dbReference type="Proteomes" id="UP000053257">
    <property type="component" value="Unassembled WGS sequence"/>
</dbReference>
<keyword evidence="4" id="KW-1185">Reference proteome</keyword>
<comment type="pathway">
    <text evidence="1">Mycotoxin biosynthesis.</text>
</comment>
<evidence type="ECO:0000313" key="3">
    <source>
        <dbReference type="EMBL" id="KIP07250.1"/>
    </source>
</evidence>
<comment type="similarity">
    <text evidence="2">Belongs to the ustYa family.</text>
</comment>
<dbReference type="STRING" id="745531.A0A0C3SAR7"/>
<evidence type="ECO:0000256" key="1">
    <source>
        <dbReference type="ARBA" id="ARBA00004685"/>
    </source>
</evidence>
<reference evidence="3 4" key="1">
    <citation type="journal article" date="2014" name="PLoS Genet.">
        <title>Analysis of the Phlebiopsis gigantea genome, transcriptome and secretome provides insight into its pioneer colonization strategies of wood.</title>
        <authorList>
            <person name="Hori C."/>
            <person name="Ishida T."/>
            <person name="Igarashi K."/>
            <person name="Samejima M."/>
            <person name="Suzuki H."/>
            <person name="Master E."/>
            <person name="Ferreira P."/>
            <person name="Ruiz-Duenas F.J."/>
            <person name="Held B."/>
            <person name="Canessa P."/>
            <person name="Larrondo L.F."/>
            <person name="Schmoll M."/>
            <person name="Druzhinina I.S."/>
            <person name="Kubicek C.P."/>
            <person name="Gaskell J.A."/>
            <person name="Kersten P."/>
            <person name="St John F."/>
            <person name="Glasner J."/>
            <person name="Sabat G."/>
            <person name="Splinter BonDurant S."/>
            <person name="Syed K."/>
            <person name="Yadav J."/>
            <person name="Mgbeahuruike A.C."/>
            <person name="Kovalchuk A."/>
            <person name="Asiegbu F.O."/>
            <person name="Lackner G."/>
            <person name="Hoffmeister D."/>
            <person name="Rencoret J."/>
            <person name="Gutierrez A."/>
            <person name="Sun H."/>
            <person name="Lindquist E."/>
            <person name="Barry K."/>
            <person name="Riley R."/>
            <person name="Grigoriev I.V."/>
            <person name="Henrissat B."/>
            <person name="Kues U."/>
            <person name="Berka R.M."/>
            <person name="Martinez A.T."/>
            <person name="Covert S.F."/>
            <person name="Blanchette R.A."/>
            <person name="Cullen D."/>
        </authorList>
    </citation>
    <scope>NUCLEOTIDE SEQUENCE [LARGE SCALE GENOMIC DNA]</scope>
    <source>
        <strain evidence="3 4">11061_1 CR5-6</strain>
    </source>
</reference>
<proteinExistence type="inferred from homology"/>
<dbReference type="HOGENOM" id="CLU_042941_8_2_1"/>